<feature type="region of interest" description="Disordered" evidence="1">
    <location>
        <begin position="206"/>
        <end position="230"/>
    </location>
</feature>
<reference evidence="4" key="1">
    <citation type="submission" date="2020-03" db="EMBL/GenBank/DDBJ databases">
        <title>A mixture of massive structural variations and highly conserved coding sequences in Ustilaginoidea virens genome.</title>
        <authorList>
            <person name="Zhang K."/>
            <person name="Zhao Z."/>
            <person name="Zhang Z."/>
            <person name="Li Y."/>
            <person name="Hsiang T."/>
            <person name="Sun W."/>
        </authorList>
    </citation>
    <scope>NUCLEOTIDE SEQUENCE</scope>
    <source>
        <strain evidence="4">UV-8b</strain>
    </source>
</reference>
<keyword evidence="2" id="KW-0812">Transmembrane</keyword>
<feature type="chain" id="PRO_5034786796" description="GPI anchored serine-rich protein" evidence="3">
    <location>
        <begin position="20"/>
        <end position="257"/>
    </location>
</feature>
<dbReference type="EMBL" id="CP072755">
    <property type="protein sequence ID" value="QUC19326.1"/>
    <property type="molecule type" value="Genomic_DNA"/>
</dbReference>
<keyword evidence="3" id="KW-0732">Signal</keyword>
<evidence type="ECO:0000256" key="3">
    <source>
        <dbReference type="SAM" id="SignalP"/>
    </source>
</evidence>
<dbReference type="GeneID" id="66064345"/>
<evidence type="ECO:0000256" key="1">
    <source>
        <dbReference type="SAM" id="MobiDB-lite"/>
    </source>
</evidence>
<dbReference type="RefSeq" id="XP_042996999.1">
    <property type="nucleotide sequence ID" value="XM_043141065.1"/>
</dbReference>
<dbReference type="OrthoDB" id="3565477at2759"/>
<dbReference type="Proteomes" id="UP000027002">
    <property type="component" value="Chromosome 3"/>
</dbReference>
<evidence type="ECO:0008006" key="6">
    <source>
        <dbReference type="Google" id="ProtNLM"/>
    </source>
</evidence>
<evidence type="ECO:0000313" key="4">
    <source>
        <dbReference type="EMBL" id="QUC19326.1"/>
    </source>
</evidence>
<keyword evidence="2" id="KW-0472">Membrane</keyword>
<keyword evidence="2" id="KW-1133">Transmembrane helix</keyword>
<protein>
    <recommendedName>
        <fullName evidence="6">GPI anchored serine-rich protein</fullName>
    </recommendedName>
</protein>
<dbReference type="PANTHER" id="PTHR39602:SF2">
    <property type="entry name" value="ACW-9"/>
    <property type="match status" value="1"/>
</dbReference>
<feature type="transmembrane region" description="Helical" evidence="2">
    <location>
        <begin position="234"/>
        <end position="256"/>
    </location>
</feature>
<evidence type="ECO:0000256" key="2">
    <source>
        <dbReference type="SAM" id="Phobius"/>
    </source>
</evidence>
<name>A0A8E5MH57_USTVR</name>
<gene>
    <name evidence="4" type="ORF">UV8b_03567</name>
</gene>
<dbReference type="KEGG" id="uvi:66064345"/>
<sequence length="257" mass="25058">MRFTAAASALMAGTAMASASDSPVSTDYTTQLVTITACPSTVTNCPARSTQVLTNVVPLTTSTVYTTKVYTITACPSTVTDCPARSIVVSTETIAVSTTVCPVVPTTAPGQWGNSTVVIPPPATANTQSAPGCNGKDCPPPAASTAPACNGEDCPPAAATTATQQAPPGTSPAVCVASNSVSAITKTYTTVLTSVEYATVQIPCPTGPSGTGLPPAPSGPSGNQTTPSVPVPTAGAASLAGSAVFAAVAGVAALILA</sequence>
<proteinExistence type="predicted"/>
<feature type="signal peptide" evidence="3">
    <location>
        <begin position="1"/>
        <end position="19"/>
    </location>
</feature>
<dbReference type="PANTHER" id="PTHR39602">
    <property type="entry name" value="ACW-9"/>
    <property type="match status" value="1"/>
</dbReference>
<accession>A0A8E5MH57</accession>
<evidence type="ECO:0000313" key="5">
    <source>
        <dbReference type="Proteomes" id="UP000027002"/>
    </source>
</evidence>
<keyword evidence="5" id="KW-1185">Reference proteome</keyword>
<organism evidence="4 5">
    <name type="scientific">Ustilaginoidea virens</name>
    <name type="common">Rice false smut fungus</name>
    <name type="synonym">Villosiclava virens</name>
    <dbReference type="NCBI Taxonomy" id="1159556"/>
    <lineage>
        <taxon>Eukaryota</taxon>
        <taxon>Fungi</taxon>
        <taxon>Dikarya</taxon>
        <taxon>Ascomycota</taxon>
        <taxon>Pezizomycotina</taxon>
        <taxon>Sordariomycetes</taxon>
        <taxon>Hypocreomycetidae</taxon>
        <taxon>Hypocreales</taxon>
        <taxon>Clavicipitaceae</taxon>
        <taxon>Ustilaginoidea</taxon>
    </lineage>
</organism>
<dbReference type="AlphaFoldDB" id="A0A8E5MH57"/>